<proteinExistence type="predicted"/>
<name>A0A7S3Z9A9_9EUKA</name>
<protein>
    <recommendedName>
        <fullName evidence="2">SGNH hydrolase-type esterase domain-containing protein</fullName>
    </recommendedName>
</protein>
<dbReference type="Gene3D" id="3.40.50.1110">
    <property type="entry name" value="SGNH hydrolase"/>
    <property type="match status" value="1"/>
</dbReference>
<dbReference type="InterPro" id="IPR036514">
    <property type="entry name" value="SGNH_hydro_sf"/>
</dbReference>
<dbReference type="AlphaFoldDB" id="A0A7S3Z9A9"/>
<sequence length="295" mass="32682">MGQSAPKPENETKNTNDDQKLAHVLLLGDSTIDNVAWVKGEGKSVCAHLRSMLGEDVKVTNYAADGFNTHHMLHGAMPSISWSARIAEKDPFPLTHCDTFYPLKQAQGLQGVTHIVLSVGGNDIREILGNMQLLSTRLEGFWKNYPAILDQCLKMTPRVCIMLQYRPCRKQRTYRVYEAMSTLPGPQTGVEKLNGLMEKVYQPIFALARKHHLPLVDLTRSFDIDDASLYRSQIEPSAKGGARIAEILVHVLRTHSFGGGKSGGGGAMFYVKRKGSNSIESEPCDEKGSWKIAED</sequence>
<evidence type="ECO:0008006" key="2">
    <source>
        <dbReference type="Google" id="ProtNLM"/>
    </source>
</evidence>
<reference evidence="1" key="1">
    <citation type="submission" date="2021-01" db="EMBL/GenBank/DDBJ databases">
        <authorList>
            <person name="Corre E."/>
            <person name="Pelletier E."/>
            <person name="Niang G."/>
            <person name="Scheremetjew M."/>
            <person name="Finn R."/>
            <person name="Kale V."/>
            <person name="Holt S."/>
            <person name="Cochrane G."/>
            <person name="Meng A."/>
            <person name="Brown T."/>
            <person name="Cohen L."/>
        </authorList>
    </citation>
    <scope>NUCLEOTIDE SEQUENCE</scope>
    <source>
        <strain evidence="1">CCCM811</strain>
    </source>
</reference>
<dbReference type="EMBL" id="HBIV01038957">
    <property type="protein sequence ID" value="CAE0675929.1"/>
    <property type="molecule type" value="Transcribed_RNA"/>
</dbReference>
<evidence type="ECO:0000313" key="1">
    <source>
        <dbReference type="EMBL" id="CAE0675929.1"/>
    </source>
</evidence>
<organism evidence="1">
    <name type="scientific">Lotharella globosa</name>
    <dbReference type="NCBI Taxonomy" id="91324"/>
    <lineage>
        <taxon>Eukaryota</taxon>
        <taxon>Sar</taxon>
        <taxon>Rhizaria</taxon>
        <taxon>Cercozoa</taxon>
        <taxon>Chlorarachniophyceae</taxon>
        <taxon>Lotharella</taxon>
    </lineage>
</organism>
<accession>A0A7S3Z9A9</accession>
<gene>
    <name evidence="1" type="ORF">LGLO00237_LOCUS27706</name>
</gene>
<dbReference type="SUPFAM" id="SSF52266">
    <property type="entry name" value="SGNH hydrolase"/>
    <property type="match status" value="1"/>
</dbReference>